<proteinExistence type="predicted"/>
<dbReference type="EMBL" id="JARBHB010000002">
    <property type="protein sequence ID" value="KAJ8893856.1"/>
    <property type="molecule type" value="Genomic_DNA"/>
</dbReference>
<organism evidence="1 2">
    <name type="scientific">Dryococelus australis</name>
    <dbReference type="NCBI Taxonomy" id="614101"/>
    <lineage>
        <taxon>Eukaryota</taxon>
        <taxon>Metazoa</taxon>
        <taxon>Ecdysozoa</taxon>
        <taxon>Arthropoda</taxon>
        <taxon>Hexapoda</taxon>
        <taxon>Insecta</taxon>
        <taxon>Pterygota</taxon>
        <taxon>Neoptera</taxon>
        <taxon>Polyneoptera</taxon>
        <taxon>Phasmatodea</taxon>
        <taxon>Verophasmatodea</taxon>
        <taxon>Anareolatae</taxon>
        <taxon>Phasmatidae</taxon>
        <taxon>Eurycanthinae</taxon>
        <taxon>Dryococelus</taxon>
    </lineage>
</organism>
<keyword evidence="2" id="KW-1185">Reference proteome</keyword>
<dbReference type="Proteomes" id="UP001159363">
    <property type="component" value="Chromosome 2"/>
</dbReference>
<evidence type="ECO:0000313" key="2">
    <source>
        <dbReference type="Proteomes" id="UP001159363"/>
    </source>
</evidence>
<comment type="caution">
    <text evidence="1">The sequence shown here is derived from an EMBL/GenBank/DDBJ whole genome shotgun (WGS) entry which is preliminary data.</text>
</comment>
<name>A0ABQ9IC16_9NEOP</name>
<evidence type="ECO:0000313" key="1">
    <source>
        <dbReference type="EMBL" id="KAJ8893856.1"/>
    </source>
</evidence>
<dbReference type="Gene3D" id="3.40.630.30">
    <property type="match status" value="1"/>
</dbReference>
<protein>
    <submittedName>
        <fullName evidence="1">Uncharacterized protein</fullName>
    </submittedName>
</protein>
<gene>
    <name evidence="1" type="ORF">PR048_006457</name>
</gene>
<accession>A0ABQ9IC16</accession>
<reference evidence="1 2" key="1">
    <citation type="submission" date="2023-02" db="EMBL/GenBank/DDBJ databases">
        <title>LHISI_Scaffold_Assembly.</title>
        <authorList>
            <person name="Stuart O.P."/>
            <person name="Cleave R."/>
            <person name="Magrath M.J.L."/>
            <person name="Mikheyev A.S."/>
        </authorList>
    </citation>
    <scope>NUCLEOTIDE SEQUENCE [LARGE SCALE GENOMIC DNA]</scope>
    <source>
        <strain evidence="1">Daus_M_001</strain>
        <tissue evidence="1">Leg muscle</tissue>
    </source>
</reference>
<sequence length="138" mass="15886">MSGWKRPDSVPHPRVWRHAVGRKPVDGNVPSFVIQDVPKEREEDFLDFMEQHFAKNEPLCKCLDLSEDVVGTKELRELWIELLAQRIAVVAFLENDGPRPRIAGLNLIGVVTRADKKDKREVGSFLHNCIKTRYRLLS</sequence>